<organism evidence="4 5">
    <name type="scientific">Methylomonas rivi</name>
    <dbReference type="NCBI Taxonomy" id="2952226"/>
    <lineage>
        <taxon>Bacteria</taxon>
        <taxon>Pseudomonadati</taxon>
        <taxon>Pseudomonadota</taxon>
        <taxon>Gammaproteobacteria</taxon>
        <taxon>Methylococcales</taxon>
        <taxon>Methylococcaceae</taxon>
        <taxon>Methylomonas</taxon>
    </lineage>
</organism>
<keyword evidence="2 3" id="KW-0378">Hydrolase</keyword>
<evidence type="ECO:0000256" key="3">
    <source>
        <dbReference type="HAMAP-Rule" id="MF_01440"/>
    </source>
</evidence>
<keyword evidence="5" id="KW-1185">Reference proteome</keyword>
<comment type="similarity">
    <text evidence="3">Belongs to the CheD family.</text>
</comment>
<name>A0ABT1U5L3_9GAMM</name>
<dbReference type="InterPro" id="IPR038592">
    <property type="entry name" value="CheD-like_sf"/>
</dbReference>
<dbReference type="InterPro" id="IPR011324">
    <property type="entry name" value="Cytotoxic_necrot_fac-like_cat"/>
</dbReference>
<accession>A0ABT1U5L3</accession>
<keyword evidence="1 3" id="KW-0145">Chemotaxis</keyword>
<comment type="function">
    <text evidence="3">Probably deamidates glutamine residues to glutamate on methyl-accepting chemotaxis receptors (MCPs), playing an important role in chemotaxis.</text>
</comment>
<evidence type="ECO:0000313" key="5">
    <source>
        <dbReference type="Proteomes" id="UP001524586"/>
    </source>
</evidence>
<dbReference type="PANTHER" id="PTHR35147:SF3">
    <property type="entry name" value="CHEMORECEPTOR GLUTAMINE DEAMIDASE CHED 1-RELATED"/>
    <property type="match status" value="1"/>
</dbReference>
<comment type="catalytic activity">
    <reaction evidence="3">
        <text>L-glutaminyl-[protein] + H2O = L-glutamyl-[protein] + NH4(+)</text>
        <dbReference type="Rhea" id="RHEA:16441"/>
        <dbReference type="Rhea" id="RHEA-COMP:10207"/>
        <dbReference type="Rhea" id="RHEA-COMP:10208"/>
        <dbReference type="ChEBI" id="CHEBI:15377"/>
        <dbReference type="ChEBI" id="CHEBI:28938"/>
        <dbReference type="ChEBI" id="CHEBI:29973"/>
        <dbReference type="ChEBI" id="CHEBI:30011"/>
        <dbReference type="EC" id="3.5.1.44"/>
    </reaction>
</comment>
<gene>
    <name evidence="3" type="primary">cheD</name>
    <name evidence="4" type="ORF">NP596_11825</name>
</gene>
<evidence type="ECO:0000256" key="2">
    <source>
        <dbReference type="ARBA" id="ARBA00022801"/>
    </source>
</evidence>
<proteinExistence type="inferred from homology"/>
<dbReference type="Gene3D" id="3.30.1330.200">
    <property type="match status" value="1"/>
</dbReference>
<dbReference type="InterPro" id="IPR005659">
    <property type="entry name" value="Chemorcpt_Glu_NH3ase_CheD"/>
</dbReference>
<dbReference type="SUPFAM" id="SSF64438">
    <property type="entry name" value="CNF1/YfiH-like putative cysteine hydrolases"/>
    <property type="match status" value="1"/>
</dbReference>
<dbReference type="Proteomes" id="UP001524586">
    <property type="component" value="Unassembled WGS sequence"/>
</dbReference>
<evidence type="ECO:0000313" key="4">
    <source>
        <dbReference type="EMBL" id="MCQ8129143.1"/>
    </source>
</evidence>
<sequence>MTEPENCIDIFLQPGEFYFGDRQTRIRTLLGSCVAITLWHPRRKIGGMCHYLLPMCKGRDCGKTLDGRYAHDAMKLFVGELHKAGGKPHDFEAKMFGGGNQFPGKSQVCPIDVSAQNVKSGRELLGLYGFNIKAEHLGGTGHRNVIFDVWSGEVWLKHVAKPGEH</sequence>
<dbReference type="HAMAP" id="MF_01440">
    <property type="entry name" value="CheD"/>
    <property type="match status" value="1"/>
</dbReference>
<dbReference type="EC" id="3.5.1.44" evidence="3"/>
<dbReference type="RefSeq" id="WP_256615569.1">
    <property type="nucleotide sequence ID" value="NZ_JANIBK010000057.1"/>
</dbReference>
<dbReference type="PANTHER" id="PTHR35147">
    <property type="entry name" value="CHEMORECEPTOR GLUTAMINE DEAMIDASE CHED-RELATED"/>
    <property type="match status" value="1"/>
</dbReference>
<evidence type="ECO:0000256" key="1">
    <source>
        <dbReference type="ARBA" id="ARBA00022500"/>
    </source>
</evidence>
<dbReference type="Pfam" id="PF03975">
    <property type="entry name" value="CheD"/>
    <property type="match status" value="1"/>
</dbReference>
<dbReference type="EMBL" id="JANIBK010000057">
    <property type="protein sequence ID" value="MCQ8129143.1"/>
    <property type="molecule type" value="Genomic_DNA"/>
</dbReference>
<comment type="caution">
    <text evidence="4">The sequence shown here is derived from an EMBL/GenBank/DDBJ whole genome shotgun (WGS) entry which is preliminary data.</text>
</comment>
<reference evidence="4 5" key="1">
    <citation type="submission" date="2022-07" db="EMBL/GenBank/DDBJ databases">
        <title>Methylomonas rivi sp. nov., Methylomonas rosea sp. nov., Methylomonas aureus sp. nov. and Methylomonas subterranea sp. nov., four novel methanotrophs isolated from a freshwater creek and the deep terrestrial subsurface.</title>
        <authorList>
            <person name="Abin C."/>
            <person name="Sankaranarayanan K."/>
            <person name="Garner C."/>
            <person name="Sindelar R."/>
            <person name="Kotary K."/>
            <person name="Garner R."/>
            <person name="Barclay S."/>
            <person name="Lawson P."/>
            <person name="Krumholz L."/>
        </authorList>
    </citation>
    <scope>NUCLEOTIDE SEQUENCE [LARGE SCALE GENOMIC DNA]</scope>
    <source>
        <strain evidence="4 5">WSC-6</strain>
    </source>
</reference>
<protein>
    <recommendedName>
        <fullName evidence="3">Probable chemoreceptor glutamine deamidase CheD</fullName>
        <ecNumber evidence="3">3.5.1.44</ecNumber>
    </recommendedName>
</protein>
<dbReference type="CDD" id="cd16352">
    <property type="entry name" value="CheD"/>
    <property type="match status" value="1"/>
</dbReference>